<organism evidence="2 3">
    <name type="scientific">Ceratopteris richardii</name>
    <name type="common">Triangle waterfern</name>
    <dbReference type="NCBI Taxonomy" id="49495"/>
    <lineage>
        <taxon>Eukaryota</taxon>
        <taxon>Viridiplantae</taxon>
        <taxon>Streptophyta</taxon>
        <taxon>Embryophyta</taxon>
        <taxon>Tracheophyta</taxon>
        <taxon>Polypodiopsida</taxon>
        <taxon>Polypodiidae</taxon>
        <taxon>Polypodiales</taxon>
        <taxon>Pteridineae</taxon>
        <taxon>Pteridaceae</taxon>
        <taxon>Parkerioideae</taxon>
        <taxon>Ceratopteris</taxon>
    </lineage>
</organism>
<proteinExistence type="predicted"/>
<evidence type="ECO:0000313" key="3">
    <source>
        <dbReference type="Proteomes" id="UP000825935"/>
    </source>
</evidence>
<dbReference type="EMBL" id="CM035407">
    <property type="protein sequence ID" value="KAH7442904.1"/>
    <property type="molecule type" value="Genomic_DNA"/>
</dbReference>
<gene>
    <name evidence="2" type="ORF">KP509_02G007000</name>
</gene>
<evidence type="ECO:0000313" key="2">
    <source>
        <dbReference type="EMBL" id="KAH7442904.1"/>
    </source>
</evidence>
<accession>A0A8T2VAE5</accession>
<evidence type="ECO:0000256" key="1">
    <source>
        <dbReference type="SAM" id="MobiDB-lite"/>
    </source>
</evidence>
<protein>
    <submittedName>
        <fullName evidence="2">Uncharacterized protein</fullName>
    </submittedName>
</protein>
<dbReference type="AlphaFoldDB" id="A0A8T2VAE5"/>
<keyword evidence="3" id="KW-1185">Reference proteome</keyword>
<feature type="region of interest" description="Disordered" evidence="1">
    <location>
        <begin position="1"/>
        <end position="23"/>
    </location>
</feature>
<dbReference type="Proteomes" id="UP000825935">
    <property type="component" value="Chromosome 2"/>
</dbReference>
<reference evidence="2" key="1">
    <citation type="submission" date="2021-08" db="EMBL/GenBank/DDBJ databases">
        <title>WGS assembly of Ceratopteris richardii.</title>
        <authorList>
            <person name="Marchant D.B."/>
            <person name="Chen G."/>
            <person name="Jenkins J."/>
            <person name="Shu S."/>
            <person name="Leebens-Mack J."/>
            <person name="Grimwood J."/>
            <person name="Schmutz J."/>
            <person name="Soltis P."/>
            <person name="Soltis D."/>
            <person name="Chen Z.-H."/>
        </authorList>
    </citation>
    <scope>NUCLEOTIDE SEQUENCE</scope>
    <source>
        <strain evidence="2">Whitten #5841</strain>
        <tissue evidence="2">Leaf</tissue>
    </source>
</reference>
<name>A0A8T2VAE5_CERRI</name>
<comment type="caution">
    <text evidence="2">The sequence shown here is derived from an EMBL/GenBank/DDBJ whole genome shotgun (WGS) entry which is preliminary data.</text>
</comment>
<sequence>MEHGTLADCKSGFKSRSRNSSEKWDMAYHSPSRVLIKQSFPSRGILFSSVSHVYPGIS</sequence>